<accession>A0A1I5XKE0</accession>
<proteinExistence type="predicted"/>
<gene>
    <name evidence="2" type="ORF">SAMN05444277_1097</name>
</gene>
<feature type="chain" id="PRO_5011768248" evidence="1">
    <location>
        <begin position="19"/>
        <end position="139"/>
    </location>
</feature>
<name>A0A1I5XKE0_9BACT</name>
<dbReference type="EMBL" id="FOXQ01000009">
    <property type="protein sequence ID" value="SFQ32418.1"/>
    <property type="molecule type" value="Genomic_DNA"/>
</dbReference>
<dbReference type="GO" id="GO:0046872">
    <property type="term" value="F:metal ion binding"/>
    <property type="evidence" value="ECO:0007669"/>
    <property type="project" value="InterPro"/>
</dbReference>
<keyword evidence="1" id="KW-0732">Signal</keyword>
<dbReference type="Proteomes" id="UP000199031">
    <property type="component" value="Unassembled WGS sequence"/>
</dbReference>
<evidence type="ECO:0000313" key="2">
    <source>
        <dbReference type="EMBL" id="SFQ32418.1"/>
    </source>
</evidence>
<feature type="signal peptide" evidence="1">
    <location>
        <begin position="1"/>
        <end position="18"/>
    </location>
</feature>
<dbReference type="STRING" id="1465490.SAMN05444277_1097"/>
<dbReference type="AlphaFoldDB" id="A0A1I5XKE0"/>
<dbReference type="OrthoDB" id="5513217at2"/>
<evidence type="ECO:0000256" key="1">
    <source>
        <dbReference type="SAM" id="SignalP"/>
    </source>
</evidence>
<keyword evidence="3" id="KW-1185">Reference proteome</keyword>
<dbReference type="Gene3D" id="3.30.70.100">
    <property type="match status" value="1"/>
</dbReference>
<dbReference type="RefSeq" id="WP_090659804.1">
    <property type="nucleotide sequence ID" value="NZ_FOXQ01000009.1"/>
</dbReference>
<reference evidence="2 3" key="1">
    <citation type="submission" date="2016-10" db="EMBL/GenBank/DDBJ databases">
        <authorList>
            <person name="de Groot N.N."/>
        </authorList>
    </citation>
    <scope>NUCLEOTIDE SEQUENCE [LARGE SCALE GENOMIC DNA]</scope>
    <source>
        <strain evidence="2 3">DSM 28286</strain>
    </source>
</reference>
<protein>
    <submittedName>
        <fullName evidence="2">Uncharacterized protein</fullName>
    </submittedName>
</protein>
<sequence length="139" mass="15612">MKWISVVVLMFVAGSADAQVMQNKPQWGTIKVPQLKCWECEQRLNQYLTREKGPNTDAGIVQWKTDLRNGVLKIQYIPDRITLDYIRTAVANAGFDADSVTAEETTYKRLPPACKKASDSAGFGPFKFCNIDPADRPKD</sequence>
<organism evidence="2 3">
    <name type="scientific">Parafilimonas terrae</name>
    <dbReference type="NCBI Taxonomy" id="1465490"/>
    <lineage>
        <taxon>Bacteria</taxon>
        <taxon>Pseudomonadati</taxon>
        <taxon>Bacteroidota</taxon>
        <taxon>Chitinophagia</taxon>
        <taxon>Chitinophagales</taxon>
        <taxon>Chitinophagaceae</taxon>
        <taxon>Parafilimonas</taxon>
    </lineage>
</organism>
<dbReference type="InterPro" id="IPR036163">
    <property type="entry name" value="HMA_dom_sf"/>
</dbReference>
<evidence type="ECO:0000313" key="3">
    <source>
        <dbReference type="Proteomes" id="UP000199031"/>
    </source>
</evidence>
<dbReference type="SUPFAM" id="SSF55008">
    <property type="entry name" value="HMA, heavy metal-associated domain"/>
    <property type="match status" value="1"/>
</dbReference>